<organism evidence="9 10">
    <name type="scientific">Blastopirellula marina DSM 3645</name>
    <dbReference type="NCBI Taxonomy" id="314230"/>
    <lineage>
        <taxon>Bacteria</taxon>
        <taxon>Pseudomonadati</taxon>
        <taxon>Planctomycetota</taxon>
        <taxon>Planctomycetia</taxon>
        <taxon>Pirellulales</taxon>
        <taxon>Pirellulaceae</taxon>
        <taxon>Blastopirellula</taxon>
    </lineage>
</organism>
<feature type="compositionally biased region" description="Low complexity" evidence="8">
    <location>
        <begin position="757"/>
        <end position="774"/>
    </location>
</feature>
<dbReference type="PANTHER" id="PTHR30026">
    <property type="entry name" value="OUTER MEMBRANE PROTEIN TOLC"/>
    <property type="match status" value="1"/>
</dbReference>
<gene>
    <name evidence="9" type="ORF">DSM3645_07041</name>
</gene>
<dbReference type="Pfam" id="PF02321">
    <property type="entry name" value="OEP"/>
    <property type="match status" value="1"/>
</dbReference>
<keyword evidence="5" id="KW-0812">Transmembrane</keyword>
<feature type="compositionally biased region" description="Low complexity" evidence="8">
    <location>
        <begin position="670"/>
        <end position="687"/>
    </location>
</feature>
<evidence type="ECO:0000256" key="6">
    <source>
        <dbReference type="ARBA" id="ARBA00023136"/>
    </source>
</evidence>
<evidence type="ECO:0000256" key="1">
    <source>
        <dbReference type="ARBA" id="ARBA00004442"/>
    </source>
</evidence>
<evidence type="ECO:0000256" key="4">
    <source>
        <dbReference type="ARBA" id="ARBA00022452"/>
    </source>
</evidence>
<protein>
    <recommendedName>
        <fullName evidence="11">Outer membrane efflux protein</fullName>
    </recommendedName>
</protein>
<evidence type="ECO:0008006" key="11">
    <source>
        <dbReference type="Google" id="ProtNLM"/>
    </source>
</evidence>
<dbReference type="STRING" id="314230.DSM3645_07041"/>
<dbReference type="eggNOG" id="COG1538">
    <property type="taxonomic scope" value="Bacteria"/>
</dbReference>
<dbReference type="Gene3D" id="1.20.1600.10">
    <property type="entry name" value="Outer membrane efflux proteins (OEP)"/>
    <property type="match status" value="1"/>
</dbReference>
<keyword evidence="3" id="KW-0813">Transport</keyword>
<feature type="compositionally biased region" description="Polar residues" evidence="8">
    <location>
        <begin position="780"/>
        <end position="789"/>
    </location>
</feature>
<dbReference type="AlphaFoldDB" id="A3ZYH7"/>
<keyword evidence="4" id="KW-1134">Transmembrane beta strand</keyword>
<evidence type="ECO:0000256" key="7">
    <source>
        <dbReference type="ARBA" id="ARBA00023237"/>
    </source>
</evidence>
<dbReference type="GO" id="GO:0015288">
    <property type="term" value="F:porin activity"/>
    <property type="evidence" value="ECO:0007669"/>
    <property type="project" value="TreeGrafter"/>
</dbReference>
<evidence type="ECO:0000256" key="8">
    <source>
        <dbReference type="SAM" id="MobiDB-lite"/>
    </source>
</evidence>
<evidence type="ECO:0000313" key="10">
    <source>
        <dbReference type="Proteomes" id="UP000004358"/>
    </source>
</evidence>
<feature type="region of interest" description="Disordered" evidence="8">
    <location>
        <begin position="670"/>
        <end position="712"/>
    </location>
</feature>
<dbReference type="PROSITE" id="PS51257">
    <property type="entry name" value="PROKAR_LIPOPROTEIN"/>
    <property type="match status" value="1"/>
</dbReference>
<dbReference type="Proteomes" id="UP000004358">
    <property type="component" value="Unassembled WGS sequence"/>
</dbReference>
<comment type="caution">
    <text evidence="9">The sequence shown here is derived from an EMBL/GenBank/DDBJ whole genome shotgun (WGS) entry which is preliminary data.</text>
</comment>
<dbReference type="InterPro" id="IPR051906">
    <property type="entry name" value="TolC-like"/>
</dbReference>
<name>A3ZYH7_9BACT</name>
<dbReference type="InterPro" id="IPR003423">
    <property type="entry name" value="OMP_efflux"/>
</dbReference>
<evidence type="ECO:0000256" key="2">
    <source>
        <dbReference type="ARBA" id="ARBA00007613"/>
    </source>
</evidence>
<dbReference type="RefSeq" id="WP_002655004.1">
    <property type="nucleotide sequence ID" value="NZ_CH672377.1"/>
</dbReference>
<reference evidence="9 10" key="1">
    <citation type="submission" date="2006-02" db="EMBL/GenBank/DDBJ databases">
        <authorList>
            <person name="Amann R."/>
            <person name="Ferriera S."/>
            <person name="Johnson J."/>
            <person name="Kravitz S."/>
            <person name="Halpern A."/>
            <person name="Remington K."/>
            <person name="Beeson K."/>
            <person name="Tran B."/>
            <person name="Rogers Y.-H."/>
            <person name="Friedman R."/>
            <person name="Venter J.C."/>
        </authorList>
    </citation>
    <scope>NUCLEOTIDE SEQUENCE [LARGE SCALE GENOMIC DNA]</scope>
    <source>
        <strain evidence="9 10">DSM 3645</strain>
    </source>
</reference>
<evidence type="ECO:0000313" key="9">
    <source>
        <dbReference type="EMBL" id="EAQ78427.1"/>
    </source>
</evidence>
<feature type="region of interest" description="Disordered" evidence="8">
    <location>
        <begin position="719"/>
        <end position="738"/>
    </location>
</feature>
<feature type="compositionally biased region" description="Polar residues" evidence="8">
    <location>
        <begin position="719"/>
        <end position="735"/>
    </location>
</feature>
<dbReference type="HOGENOM" id="CLU_018962_0_0_0"/>
<keyword evidence="6" id="KW-0472">Membrane</keyword>
<dbReference type="PANTHER" id="PTHR30026:SF23">
    <property type="entry name" value="TO APRF-PUTATIVE OUTER MEMBRANE EFFLUX PROTEIN OR SECRETED ALKALINE PHOSPHATASE-RELATED"/>
    <property type="match status" value="1"/>
</dbReference>
<proteinExistence type="inferred from homology"/>
<accession>A3ZYH7</accession>
<dbReference type="GO" id="GO:0009279">
    <property type="term" value="C:cell outer membrane"/>
    <property type="evidence" value="ECO:0007669"/>
    <property type="project" value="UniProtKB-SubCell"/>
</dbReference>
<evidence type="ECO:0000256" key="5">
    <source>
        <dbReference type="ARBA" id="ARBA00022692"/>
    </source>
</evidence>
<dbReference type="GO" id="GO:1990281">
    <property type="term" value="C:efflux pump complex"/>
    <property type="evidence" value="ECO:0007669"/>
    <property type="project" value="TreeGrafter"/>
</dbReference>
<keyword evidence="7" id="KW-0998">Cell outer membrane</keyword>
<dbReference type="GO" id="GO:0015562">
    <property type="term" value="F:efflux transmembrane transporter activity"/>
    <property type="evidence" value="ECO:0007669"/>
    <property type="project" value="InterPro"/>
</dbReference>
<feature type="region of interest" description="Disordered" evidence="8">
    <location>
        <begin position="750"/>
        <end position="798"/>
    </location>
</feature>
<dbReference type="SUPFAM" id="SSF56954">
    <property type="entry name" value="Outer membrane efflux proteins (OEP)"/>
    <property type="match status" value="1"/>
</dbReference>
<evidence type="ECO:0000256" key="3">
    <source>
        <dbReference type="ARBA" id="ARBA00022448"/>
    </source>
</evidence>
<comment type="subcellular location">
    <subcellularLocation>
        <location evidence="1">Cell outer membrane</location>
    </subcellularLocation>
</comment>
<sequence>MSRHTAKYWAIILIGASALTGCHPTQPFYFTERNDLSTYLDKATEIEYPDVNEPSLAEVENAAEPFTLSDPFSLEKDQIWELSLEEAVSITLKNSKVLRTAGGNAVFRVIPGTTLTSQAIPTSLITRNDGMPTIYDPAIVESDPTLGVEGALSEFDAQLNMTANYQNNDRPQNYSSNTLFPSVFQQNLGTGAIELTKKSATGTQFFLRNNYQYEWNNRSPLTRPLPSDWQTNIELEARHPLLRGSGVQVNRVNVMLARVREDVSLADFETNVRNLVSDVEEAYWQTYFAYHNLEAAKTGRDSALVTWRRIFTLMQKGAEGGEAEKEAQARQQYYEFRARTQAALRDLYKAENALRYFMGIAANDGRLIRPSSEPSDAWVKFDWFQIHEEAIAMSAELRRQRWRLKQREIEMIAARNQLLPQLDVVGLYRFLGVGDKLISGNPGAGDFPAVGSTAWQELTGGNYQEWTLGAQYSMPIGFRQALSGVRNAQLRIAREKAVLEDMELEVSHLLTDAVRDLDSNYNLVQSNLNRLIAADKEVDSVQAAYDAGTVTLDLLLEAQRRRSEAQIAYFQALVEYNIAVKDVHLRKGSLLDYNGVYLAEGPWPDKAYFDAKGNARRRAASHYMNYGYTRPGVISRGAVPSGSQHIEEGVIWEEAPMPGQPYMEEVPTPAARPTPAAMDTQAMAPAAKRQQVAGDGATLRPIGLKPTQNGSKVARVSLEQPTQAARPTKSASPKSQAKLDFNKLGLSEVMKDMDVRSSASPQPTPAKKAPAAASYEPVANPTSTATSRTAAKWQAPKR</sequence>
<dbReference type="EMBL" id="AANZ01000021">
    <property type="protein sequence ID" value="EAQ78427.1"/>
    <property type="molecule type" value="Genomic_DNA"/>
</dbReference>
<comment type="similarity">
    <text evidence="2">Belongs to the outer membrane factor (OMF) (TC 1.B.17) family.</text>
</comment>